<comment type="caution">
    <text evidence="2">The sequence shown here is derived from an EMBL/GenBank/DDBJ whole genome shotgun (WGS) entry which is preliminary data.</text>
</comment>
<dbReference type="OrthoDB" id="3025387at2759"/>
<protein>
    <submittedName>
        <fullName evidence="2">Uncharacterized protein</fullName>
    </submittedName>
</protein>
<sequence length="58" mass="6294">MQFLTIVFFAAQVVAALANPLEARGAAVHTATKVFHTIVKQSPFLVDKTTTIVWTVPP</sequence>
<feature type="chain" id="PRO_5040194016" evidence="1">
    <location>
        <begin position="19"/>
        <end position="58"/>
    </location>
</feature>
<proteinExistence type="predicted"/>
<keyword evidence="1" id="KW-0732">Signal</keyword>
<dbReference type="EMBL" id="MU155467">
    <property type="protein sequence ID" value="KAF9473148.1"/>
    <property type="molecule type" value="Genomic_DNA"/>
</dbReference>
<reference evidence="2" key="1">
    <citation type="submission" date="2020-11" db="EMBL/GenBank/DDBJ databases">
        <authorList>
            <consortium name="DOE Joint Genome Institute"/>
            <person name="Ahrendt S."/>
            <person name="Riley R."/>
            <person name="Andreopoulos W."/>
            <person name="Labutti K."/>
            <person name="Pangilinan J."/>
            <person name="Ruiz-Duenas F.J."/>
            <person name="Barrasa J.M."/>
            <person name="Sanchez-Garcia M."/>
            <person name="Camarero S."/>
            <person name="Miyauchi S."/>
            <person name="Serrano A."/>
            <person name="Linde D."/>
            <person name="Babiker R."/>
            <person name="Drula E."/>
            <person name="Ayuso-Fernandez I."/>
            <person name="Pacheco R."/>
            <person name="Padilla G."/>
            <person name="Ferreira P."/>
            <person name="Barriuso J."/>
            <person name="Kellner H."/>
            <person name="Castanera R."/>
            <person name="Alfaro M."/>
            <person name="Ramirez L."/>
            <person name="Pisabarro A.G."/>
            <person name="Kuo A."/>
            <person name="Tritt A."/>
            <person name="Lipzen A."/>
            <person name="He G."/>
            <person name="Yan M."/>
            <person name="Ng V."/>
            <person name="Cullen D."/>
            <person name="Martin F."/>
            <person name="Rosso M.-N."/>
            <person name="Henrissat B."/>
            <person name="Hibbett D."/>
            <person name="Martinez A.T."/>
            <person name="Grigoriev I.V."/>
        </authorList>
    </citation>
    <scope>NUCLEOTIDE SEQUENCE</scope>
    <source>
        <strain evidence="2">CIRM-BRFM 674</strain>
    </source>
</reference>
<dbReference type="AlphaFoldDB" id="A0A9P5YNQ4"/>
<evidence type="ECO:0000313" key="3">
    <source>
        <dbReference type="Proteomes" id="UP000807469"/>
    </source>
</evidence>
<dbReference type="Proteomes" id="UP000807469">
    <property type="component" value="Unassembled WGS sequence"/>
</dbReference>
<keyword evidence="3" id="KW-1185">Reference proteome</keyword>
<feature type="signal peptide" evidence="1">
    <location>
        <begin position="1"/>
        <end position="18"/>
    </location>
</feature>
<evidence type="ECO:0000256" key="1">
    <source>
        <dbReference type="SAM" id="SignalP"/>
    </source>
</evidence>
<gene>
    <name evidence="2" type="ORF">BDN70DRAFT_886143</name>
</gene>
<name>A0A9P5YNQ4_9AGAR</name>
<accession>A0A9P5YNQ4</accession>
<organism evidence="2 3">
    <name type="scientific">Pholiota conissans</name>
    <dbReference type="NCBI Taxonomy" id="109636"/>
    <lineage>
        <taxon>Eukaryota</taxon>
        <taxon>Fungi</taxon>
        <taxon>Dikarya</taxon>
        <taxon>Basidiomycota</taxon>
        <taxon>Agaricomycotina</taxon>
        <taxon>Agaricomycetes</taxon>
        <taxon>Agaricomycetidae</taxon>
        <taxon>Agaricales</taxon>
        <taxon>Agaricineae</taxon>
        <taxon>Strophariaceae</taxon>
        <taxon>Pholiota</taxon>
    </lineage>
</organism>
<evidence type="ECO:0000313" key="2">
    <source>
        <dbReference type="EMBL" id="KAF9473148.1"/>
    </source>
</evidence>